<evidence type="ECO:0000256" key="5">
    <source>
        <dbReference type="ARBA" id="ARBA00022989"/>
    </source>
</evidence>
<sequence>MPRLLLSFYQFECLVFQKVNSHFDKKTLNIFFSTITHAGGAVFIIGSTILLILLTSNQIKITAISSATALAVSHLPVQLIKKLFPRKRPYLTLEKTKVPLNPLQDHSFPSGHTTAIFSVIIPFVLLNPYLALILIPLGFCVGLSRIYLGLHYPSDVIAGILLGTSVGTLSFLLFF</sequence>
<comment type="subcellular location">
    <subcellularLocation>
        <location evidence="1">Cell membrane</location>
        <topology evidence="1">Multi-pass membrane protein</topology>
    </subcellularLocation>
</comment>
<evidence type="ECO:0000256" key="6">
    <source>
        <dbReference type="ARBA" id="ARBA00023136"/>
    </source>
</evidence>
<feature type="transmembrane region" description="Helical" evidence="7">
    <location>
        <begin position="115"/>
        <end position="144"/>
    </location>
</feature>
<keyword evidence="6 7" id="KW-0472">Membrane</keyword>
<dbReference type="Gene3D" id="1.20.144.10">
    <property type="entry name" value="Phosphatidic acid phosphatase type 2/haloperoxidase"/>
    <property type="match status" value="1"/>
</dbReference>
<keyword evidence="5 7" id="KW-1133">Transmembrane helix</keyword>
<feature type="domain" description="Phosphatidic acid phosphatase type 2/haloperoxidase" evidence="8">
    <location>
        <begin position="59"/>
        <end position="171"/>
    </location>
</feature>
<protein>
    <submittedName>
        <fullName evidence="9">Phosphatase PAP2 family protein</fullName>
    </submittedName>
</protein>
<keyword evidence="3 7" id="KW-0812">Transmembrane</keyword>
<feature type="transmembrane region" description="Helical" evidence="7">
    <location>
        <begin position="156"/>
        <end position="174"/>
    </location>
</feature>
<dbReference type="EMBL" id="CP137640">
    <property type="protein sequence ID" value="WVX79046.1"/>
    <property type="molecule type" value="Genomic_DNA"/>
</dbReference>
<dbReference type="PANTHER" id="PTHR14969:SF62">
    <property type="entry name" value="DECAPRENYLPHOSPHORYL-5-PHOSPHORIBOSE PHOSPHATASE RV3807C-RELATED"/>
    <property type="match status" value="1"/>
</dbReference>
<evidence type="ECO:0000256" key="2">
    <source>
        <dbReference type="ARBA" id="ARBA00022475"/>
    </source>
</evidence>
<dbReference type="InterPro" id="IPR000326">
    <property type="entry name" value="PAP2/HPO"/>
</dbReference>
<evidence type="ECO:0000256" key="4">
    <source>
        <dbReference type="ARBA" id="ARBA00022801"/>
    </source>
</evidence>
<evidence type="ECO:0000313" key="9">
    <source>
        <dbReference type="EMBL" id="WVX79046.1"/>
    </source>
</evidence>
<dbReference type="Pfam" id="PF01569">
    <property type="entry name" value="PAP2"/>
    <property type="match status" value="1"/>
</dbReference>
<keyword evidence="4" id="KW-0378">Hydrolase</keyword>
<dbReference type="SMART" id="SM00014">
    <property type="entry name" value="acidPPc"/>
    <property type="match status" value="1"/>
</dbReference>
<evidence type="ECO:0000256" key="3">
    <source>
        <dbReference type="ARBA" id="ARBA00022692"/>
    </source>
</evidence>
<dbReference type="PANTHER" id="PTHR14969">
    <property type="entry name" value="SPHINGOSINE-1-PHOSPHATE PHOSPHOHYDROLASE"/>
    <property type="match status" value="1"/>
</dbReference>
<gene>
    <name evidence="9" type="ORF">R4Z09_17220</name>
</gene>
<keyword evidence="10" id="KW-1185">Reference proteome</keyword>
<name>A0ABZ2C6F1_9BACI</name>
<organism evidence="9 10">
    <name type="scientific">Niallia oryzisoli</name>
    <dbReference type="NCBI Taxonomy" id="1737571"/>
    <lineage>
        <taxon>Bacteria</taxon>
        <taxon>Bacillati</taxon>
        <taxon>Bacillota</taxon>
        <taxon>Bacilli</taxon>
        <taxon>Bacillales</taxon>
        <taxon>Bacillaceae</taxon>
        <taxon>Niallia</taxon>
    </lineage>
</organism>
<evidence type="ECO:0000256" key="7">
    <source>
        <dbReference type="SAM" id="Phobius"/>
    </source>
</evidence>
<reference evidence="9 10" key="1">
    <citation type="submission" date="2023-10" db="EMBL/GenBank/DDBJ databases">
        <title>Niallia locisalis sp.nov. isolated from a salt pond sample.</title>
        <authorList>
            <person name="Li X.-J."/>
            <person name="Dong L."/>
        </authorList>
    </citation>
    <scope>NUCLEOTIDE SEQUENCE [LARGE SCALE GENOMIC DNA]</scope>
    <source>
        <strain evidence="9 10">DSM 29761</strain>
    </source>
</reference>
<dbReference type="InterPro" id="IPR036938">
    <property type="entry name" value="PAP2/HPO_sf"/>
</dbReference>
<accession>A0ABZ2C6F1</accession>
<keyword evidence="2" id="KW-1003">Cell membrane</keyword>
<proteinExistence type="predicted"/>
<dbReference type="RefSeq" id="WP_338447980.1">
    <property type="nucleotide sequence ID" value="NZ_CP137640.1"/>
</dbReference>
<evidence type="ECO:0000313" key="10">
    <source>
        <dbReference type="Proteomes" id="UP001357223"/>
    </source>
</evidence>
<evidence type="ECO:0000259" key="8">
    <source>
        <dbReference type="SMART" id="SM00014"/>
    </source>
</evidence>
<dbReference type="SUPFAM" id="SSF48317">
    <property type="entry name" value="Acid phosphatase/Vanadium-dependent haloperoxidase"/>
    <property type="match status" value="1"/>
</dbReference>
<dbReference type="Proteomes" id="UP001357223">
    <property type="component" value="Chromosome"/>
</dbReference>
<evidence type="ECO:0000256" key="1">
    <source>
        <dbReference type="ARBA" id="ARBA00004651"/>
    </source>
</evidence>
<feature type="transmembrane region" description="Helical" evidence="7">
    <location>
        <begin position="30"/>
        <end position="54"/>
    </location>
</feature>